<dbReference type="Gramene" id="Al_scaffold_0003_3551">
    <property type="protein sequence ID" value="Al_scaffold_0003_3551"/>
    <property type="gene ID" value="Al_scaffold_0003_3551"/>
</dbReference>
<dbReference type="InterPro" id="IPR002156">
    <property type="entry name" value="RNaseH_domain"/>
</dbReference>
<reference evidence="4" key="1">
    <citation type="journal article" date="2011" name="Nat. Genet.">
        <title>The Arabidopsis lyrata genome sequence and the basis of rapid genome size change.</title>
        <authorList>
            <person name="Hu T.T."/>
            <person name="Pattyn P."/>
            <person name="Bakker E.G."/>
            <person name="Cao J."/>
            <person name="Cheng J.-F."/>
            <person name="Clark R.M."/>
            <person name="Fahlgren N."/>
            <person name="Fawcett J.A."/>
            <person name="Grimwood J."/>
            <person name="Gundlach H."/>
            <person name="Haberer G."/>
            <person name="Hollister J.D."/>
            <person name="Ossowski S."/>
            <person name="Ottilar R.P."/>
            <person name="Salamov A.A."/>
            <person name="Schneeberger K."/>
            <person name="Spannagl M."/>
            <person name="Wang X."/>
            <person name="Yang L."/>
            <person name="Nasrallah M.E."/>
            <person name="Bergelson J."/>
            <person name="Carrington J.C."/>
            <person name="Gaut B.S."/>
            <person name="Schmutz J."/>
            <person name="Mayer K.F.X."/>
            <person name="Van de Peer Y."/>
            <person name="Grigoriev I.V."/>
            <person name="Nordborg M."/>
            <person name="Weigel D."/>
            <person name="Guo Y.-L."/>
        </authorList>
    </citation>
    <scope>NUCLEOTIDE SEQUENCE [LARGE SCALE GENOMIC DNA]</scope>
    <source>
        <strain evidence="4">cv. MN47</strain>
    </source>
</reference>
<protein>
    <submittedName>
        <fullName evidence="3">Predicted protein</fullName>
    </submittedName>
</protein>
<dbReference type="eggNOG" id="KOG1075">
    <property type="taxonomic scope" value="Eukaryota"/>
</dbReference>
<sequence length="75" mass="8570">MRGSRAHTPSETRSESRWETPNQHWIKCNYDGTYSNGRISQAGWVIRNDRGTYLGAGQAKEHQQCGTQEDRCEAN</sequence>
<dbReference type="GO" id="GO:0004523">
    <property type="term" value="F:RNA-DNA hybrid ribonuclease activity"/>
    <property type="evidence" value="ECO:0007669"/>
    <property type="project" value="InterPro"/>
</dbReference>
<dbReference type="Proteomes" id="UP000008694">
    <property type="component" value="Unassembled WGS sequence"/>
</dbReference>
<gene>
    <name evidence="3" type="ORF">ARALYDRAFT_674354</name>
</gene>
<evidence type="ECO:0000313" key="3">
    <source>
        <dbReference type="EMBL" id="EFH62291.1"/>
    </source>
</evidence>
<evidence type="ECO:0000256" key="1">
    <source>
        <dbReference type="SAM" id="MobiDB-lite"/>
    </source>
</evidence>
<dbReference type="HOGENOM" id="CLU_2674451_0_0_1"/>
<feature type="region of interest" description="Disordered" evidence="1">
    <location>
        <begin position="1"/>
        <end position="21"/>
    </location>
</feature>
<feature type="domain" description="RNase H type-1" evidence="2">
    <location>
        <begin position="29"/>
        <end position="68"/>
    </location>
</feature>
<dbReference type="GO" id="GO:0003676">
    <property type="term" value="F:nucleic acid binding"/>
    <property type="evidence" value="ECO:0007669"/>
    <property type="project" value="InterPro"/>
</dbReference>
<evidence type="ECO:0000259" key="2">
    <source>
        <dbReference type="Pfam" id="PF13456"/>
    </source>
</evidence>
<keyword evidence="4" id="KW-1185">Reference proteome</keyword>
<feature type="compositionally biased region" description="Basic and acidic residues" evidence="1">
    <location>
        <begin position="8"/>
        <end position="18"/>
    </location>
</feature>
<accession>D7L6Z0</accession>
<dbReference type="EMBL" id="GL348715">
    <property type="protein sequence ID" value="EFH62291.1"/>
    <property type="molecule type" value="Genomic_DNA"/>
</dbReference>
<evidence type="ECO:0000313" key="4">
    <source>
        <dbReference type="Proteomes" id="UP000008694"/>
    </source>
</evidence>
<proteinExistence type="predicted"/>
<dbReference type="AlphaFoldDB" id="D7L6Z0"/>
<organism evidence="4">
    <name type="scientific">Arabidopsis lyrata subsp. lyrata</name>
    <name type="common">Lyre-leaved rock-cress</name>
    <dbReference type="NCBI Taxonomy" id="81972"/>
    <lineage>
        <taxon>Eukaryota</taxon>
        <taxon>Viridiplantae</taxon>
        <taxon>Streptophyta</taxon>
        <taxon>Embryophyta</taxon>
        <taxon>Tracheophyta</taxon>
        <taxon>Spermatophyta</taxon>
        <taxon>Magnoliopsida</taxon>
        <taxon>eudicotyledons</taxon>
        <taxon>Gunneridae</taxon>
        <taxon>Pentapetalae</taxon>
        <taxon>rosids</taxon>
        <taxon>malvids</taxon>
        <taxon>Brassicales</taxon>
        <taxon>Brassicaceae</taxon>
        <taxon>Camelineae</taxon>
        <taxon>Arabidopsis</taxon>
    </lineage>
</organism>
<dbReference type="Pfam" id="PF13456">
    <property type="entry name" value="RVT_3"/>
    <property type="match status" value="1"/>
</dbReference>
<name>D7L6Z0_ARALL</name>